<organism evidence="3 4">
    <name type="scientific">Prorocentrum cordatum</name>
    <dbReference type="NCBI Taxonomy" id="2364126"/>
    <lineage>
        <taxon>Eukaryota</taxon>
        <taxon>Sar</taxon>
        <taxon>Alveolata</taxon>
        <taxon>Dinophyceae</taxon>
        <taxon>Prorocentrales</taxon>
        <taxon>Prorocentraceae</taxon>
        <taxon>Prorocentrum</taxon>
    </lineage>
</organism>
<comment type="caution">
    <text evidence="3">The sequence shown here is derived from an EMBL/GenBank/DDBJ whole genome shotgun (WGS) entry which is preliminary data.</text>
</comment>
<feature type="region of interest" description="Disordered" evidence="1">
    <location>
        <begin position="360"/>
        <end position="446"/>
    </location>
</feature>
<feature type="compositionally biased region" description="Basic and acidic residues" evidence="1">
    <location>
        <begin position="400"/>
        <end position="411"/>
    </location>
</feature>
<feature type="compositionally biased region" description="Low complexity" evidence="1">
    <location>
        <begin position="1092"/>
        <end position="1102"/>
    </location>
</feature>
<dbReference type="InterPro" id="IPR012340">
    <property type="entry name" value="NA-bd_OB-fold"/>
</dbReference>
<feature type="compositionally biased region" description="Low complexity" evidence="1">
    <location>
        <begin position="429"/>
        <end position="441"/>
    </location>
</feature>
<feature type="region of interest" description="Disordered" evidence="1">
    <location>
        <begin position="1229"/>
        <end position="1292"/>
    </location>
</feature>
<feature type="region of interest" description="Disordered" evidence="1">
    <location>
        <begin position="900"/>
        <end position="932"/>
    </location>
</feature>
<proteinExistence type="predicted"/>
<keyword evidence="4" id="KW-1185">Reference proteome</keyword>
<dbReference type="Pfam" id="PF04065">
    <property type="entry name" value="Not3"/>
    <property type="match status" value="1"/>
</dbReference>
<feature type="compositionally biased region" description="Basic residues" evidence="1">
    <location>
        <begin position="672"/>
        <end position="682"/>
    </location>
</feature>
<feature type="region of interest" description="Disordered" evidence="1">
    <location>
        <begin position="661"/>
        <end position="765"/>
    </location>
</feature>
<feature type="region of interest" description="Disordered" evidence="1">
    <location>
        <begin position="1077"/>
        <end position="1111"/>
    </location>
</feature>
<dbReference type="InterPro" id="IPR025605">
    <property type="entry name" value="OST-HTH/LOTUS_dom"/>
</dbReference>
<protein>
    <recommendedName>
        <fullName evidence="2">HTH OST-type domain-containing protein</fullName>
    </recommendedName>
</protein>
<feature type="region of interest" description="Disordered" evidence="1">
    <location>
        <begin position="1136"/>
        <end position="1199"/>
    </location>
</feature>
<dbReference type="InterPro" id="IPR041966">
    <property type="entry name" value="LOTUS-like"/>
</dbReference>
<dbReference type="Gene3D" id="3.30.420.610">
    <property type="entry name" value="LOTUS domain-like"/>
    <property type="match status" value="1"/>
</dbReference>
<feature type="compositionally biased region" description="Low complexity" evidence="1">
    <location>
        <begin position="390"/>
        <end position="399"/>
    </location>
</feature>
<dbReference type="PROSITE" id="PS51644">
    <property type="entry name" value="HTH_OST"/>
    <property type="match status" value="1"/>
</dbReference>
<dbReference type="InterPro" id="IPR007207">
    <property type="entry name" value="Not_N"/>
</dbReference>
<accession>A0ABN9XMS8</accession>
<evidence type="ECO:0000313" key="4">
    <source>
        <dbReference type="Proteomes" id="UP001189429"/>
    </source>
</evidence>
<evidence type="ECO:0000313" key="3">
    <source>
        <dbReference type="EMBL" id="CAK0899427.1"/>
    </source>
</evidence>
<dbReference type="EMBL" id="CAUYUJ010020604">
    <property type="protein sequence ID" value="CAK0899427.1"/>
    <property type="molecule type" value="Genomic_DNA"/>
</dbReference>
<gene>
    <name evidence="3" type="ORF">PCOR1329_LOCUS76935</name>
</gene>
<feature type="domain" description="HTH OST-type" evidence="2">
    <location>
        <begin position="451"/>
        <end position="527"/>
    </location>
</feature>
<sequence>MASRRKPFCKQDAERLLGSSLQEGEDLLEEWDKLVHPVDADRDVWFKLKHGKATEKKLTQMATQKTHDTNFCSARRRLQEKIKRVKKQAQQWKDQLCSQGPEEGDLVTRYWEFSEKVDSAGVFKTVRAADAIVAQNDASPEKQRHVAWVCKALDSLREQSERMDSEFCSLRGGNASLENDELDDRASAAETLRLKLQKHSWHTCCLEALLRELHVHGPALASEEKLDEVRASVESYVEEACGAEADDFVVRFFYDEGAHAYMDLNLPIEHVGAGDCLDAQEQQQDFEATGQVGECMRGTFQGWHREEDRGDWGFIVASDDPDGQLFVHRRYCEAELVKGEEVCFELGQDDRGRWAALQVRPAADQEGQVAEGGPLEGEAREPAREGAGGAPAARPVAACERGRARSGRELPEGSAKPRSSSHPARRSRSSAPQAQRPRSQSCKQRPEIAERLNSLRSQTKQVLQCCKAAEHGVLFDRFLQEFKKKCGIAVDPGRFGKTKVVHVFEELSDVVRLYRDEKQTLLYRRPLPPGADAGIIEPMELFISKALPIQDVDRERIVQQGFSARTFGDTSQILQFWSDLDHMRQKPHVVIFAPTGQDIDLSGVASRLSGSVIIWISEDAGYKDLAEGSRSRCVQSVQAAIALLRSTAQAKAAGDGIAVQVPEAPDSDCGRIRARQSHRARSTSRAPKSAPPPEAQMCSAVPQGARSDEGTADQDGQADVQAGPAAQTAEEAPQSGTIACAADRAQASPDSGQGQVDEDGGHSQPVADSVRSQVVAGGAQFWPAAAVDTGSAQFTFILLFLPRSSTANQRRLPWSWRISKGLPCSASSRCMDSAAWPRCRGPSAICCTWCRASAGPTSQTARRSGLALPDHLERLLPCTAQAEAQLGSNTVNVPSSAPIYVGGDPWSQEPDPWSRSRQSSMPLPKHPPPPPPIRLASASGPACPPGLGGAAEWVTYDRTVREDVVRIDQLKYTQYNINSTFSDGREFDTLIAQLDSGEIDPMKARFLRLEVVKVYGGQGECTLFCNDNRRLYCLKEHARRQAKPVCIRAEIHPWNGPSTDAACGRFAERFNTRNGGEGIAIRGKRRESDSVAPAGALPGAGHPHPRRSSSVAFECAQAPQAAHGIDRVRSQSRARFDVLPECPRSERAGKGRSDGAAHGGGPRARAASAAGPRLEACPEQARARGSGRQRAEVSSIDSPGAVELAGDASAERIAAKSDASLDVFEADRPATKLQQPGAADSVARPRTPPSPSEASTRAPTHSAFGSAPSSPCSSKEAVGDTDISSGVERAPCATGPIADLRDIISWRKQGLLDDMEFAAAKRIALGLPM</sequence>
<evidence type="ECO:0000259" key="2">
    <source>
        <dbReference type="PROSITE" id="PS51644"/>
    </source>
</evidence>
<name>A0ABN9XMS8_9DINO</name>
<feature type="compositionally biased region" description="Low complexity" evidence="1">
    <location>
        <begin position="1163"/>
        <end position="1173"/>
    </location>
</feature>
<reference evidence="3" key="1">
    <citation type="submission" date="2023-10" db="EMBL/GenBank/DDBJ databases">
        <authorList>
            <person name="Chen Y."/>
            <person name="Shah S."/>
            <person name="Dougan E. K."/>
            <person name="Thang M."/>
            <person name="Chan C."/>
        </authorList>
    </citation>
    <scope>NUCLEOTIDE SEQUENCE [LARGE SCALE GENOMIC DNA]</scope>
</reference>
<feature type="compositionally biased region" description="Basic and acidic residues" evidence="1">
    <location>
        <begin position="1136"/>
        <end position="1155"/>
    </location>
</feature>
<dbReference type="CDD" id="cd08824">
    <property type="entry name" value="LOTUS"/>
    <property type="match status" value="1"/>
</dbReference>
<evidence type="ECO:0000256" key="1">
    <source>
        <dbReference type="SAM" id="MobiDB-lite"/>
    </source>
</evidence>
<dbReference type="Gene3D" id="2.40.50.140">
    <property type="entry name" value="Nucleic acid-binding proteins"/>
    <property type="match status" value="1"/>
</dbReference>
<dbReference type="Proteomes" id="UP001189429">
    <property type="component" value="Unassembled WGS sequence"/>
</dbReference>